<feature type="transmembrane region" description="Helical" evidence="2">
    <location>
        <begin position="301"/>
        <end position="320"/>
    </location>
</feature>
<keyword evidence="2" id="KW-0812">Transmembrane</keyword>
<dbReference type="Pfam" id="PF12051">
    <property type="entry name" value="DUF3533"/>
    <property type="match status" value="1"/>
</dbReference>
<feature type="transmembrane region" description="Helical" evidence="2">
    <location>
        <begin position="469"/>
        <end position="490"/>
    </location>
</feature>
<dbReference type="EMBL" id="OZ004257">
    <property type="protein sequence ID" value="CAK7909536.1"/>
    <property type="molecule type" value="Genomic_DNA"/>
</dbReference>
<feature type="transmembrane region" description="Helical" evidence="2">
    <location>
        <begin position="412"/>
        <end position="433"/>
    </location>
</feature>
<proteinExistence type="predicted"/>
<organism evidence="4 5">
    <name type="scientific">[Candida] anglica</name>
    <dbReference type="NCBI Taxonomy" id="148631"/>
    <lineage>
        <taxon>Eukaryota</taxon>
        <taxon>Fungi</taxon>
        <taxon>Dikarya</taxon>
        <taxon>Ascomycota</taxon>
        <taxon>Saccharomycotina</taxon>
        <taxon>Pichiomycetes</taxon>
        <taxon>Debaryomycetaceae</taxon>
        <taxon>Kurtzmaniella</taxon>
    </lineage>
</organism>
<reference evidence="4 5" key="1">
    <citation type="submission" date="2024-01" db="EMBL/GenBank/DDBJ databases">
        <authorList>
            <consortium name="Genoscope - CEA"/>
            <person name="William W."/>
        </authorList>
    </citation>
    <scope>NUCLEOTIDE SEQUENCE [LARGE SCALE GENOMIC DNA]</scope>
    <source>
        <strain evidence="4 5">29B2s-10</strain>
    </source>
</reference>
<name>A0ABP0EDN7_9ASCO</name>
<feature type="transmembrane region" description="Helical" evidence="2">
    <location>
        <begin position="341"/>
        <end position="361"/>
    </location>
</feature>
<evidence type="ECO:0000259" key="3">
    <source>
        <dbReference type="Pfam" id="PF12051"/>
    </source>
</evidence>
<dbReference type="Proteomes" id="UP001497600">
    <property type="component" value="Chromosome E"/>
</dbReference>
<dbReference type="PANTHER" id="PTHR34814">
    <property type="entry name" value="NITROSOGUANIDINE RESISTANCE PROTEIN SNG1"/>
    <property type="match status" value="1"/>
</dbReference>
<feature type="domain" description="DUF3533" evidence="3">
    <location>
        <begin position="92"/>
        <end position="479"/>
    </location>
</feature>
<feature type="region of interest" description="Disordered" evidence="1">
    <location>
        <begin position="1"/>
        <end position="40"/>
    </location>
</feature>
<sequence>MSSSMSTAPEPEPENGQTFVSQGLAESASSHDYEADPVKPYAPAFPADDDNIANESLHRTSTIQKIQSRVSFFNEKLKSERMGLAWKFFTIYVTMGFFVLGIFTIYWGSMYNRNSRLKNLSMLVVIDNDTPVNGLPTIGDGLRDLLQSKPATEWGSWKIYNREEFGVFADKYNNTIEEQMRRDVHHQKYWSSIYVRENATINYYNALASGDSSYNVTANSITVIYETGRDFLNMNQYVTPSIQKVEKVWLAKQSSIIGPLVDSLSNTQKSTLFSQSNYLDLVATPFIFQYNDYIPYTDPVLVAPSQVGLIYMIILTFFNVNFFMDVHKSVAQLKLKSHHFLIYRLLSSLISYAWLSLMYSFVTLSMQVDFTVAFGKSGFLVYWMVSWVTMWCVGSVNEVMAMGLSLVHPPLIGFWLLFWVIVNISPTFTPLALSPKVFRYGYALPLHNSYEITKVIFFDTWKGELGRNFGILAAWSVTMIFVFLGMCVLFGKTMTKRAKEAAEAELASTA</sequence>
<feature type="transmembrane region" description="Helical" evidence="2">
    <location>
        <begin position="381"/>
        <end position="400"/>
    </location>
</feature>
<dbReference type="InterPro" id="IPR053001">
    <property type="entry name" value="MNNG_permease-like"/>
</dbReference>
<keyword evidence="2" id="KW-1133">Transmembrane helix</keyword>
<protein>
    <submittedName>
        <fullName evidence="4">Nitrosoguanidine resistance protein Sng1p</fullName>
    </submittedName>
</protein>
<dbReference type="InterPro" id="IPR022703">
    <property type="entry name" value="DUF3533"/>
</dbReference>
<accession>A0ABP0EDN7</accession>
<evidence type="ECO:0000313" key="5">
    <source>
        <dbReference type="Proteomes" id="UP001497600"/>
    </source>
</evidence>
<feature type="transmembrane region" description="Helical" evidence="2">
    <location>
        <begin position="84"/>
        <end position="107"/>
    </location>
</feature>
<evidence type="ECO:0000256" key="1">
    <source>
        <dbReference type="SAM" id="MobiDB-lite"/>
    </source>
</evidence>
<evidence type="ECO:0000313" key="4">
    <source>
        <dbReference type="EMBL" id="CAK7909536.1"/>
    </source>
</evidence>
<gene>
    <name evidence="4" type="primary">SNG1</name>
    <name evidence="4" type="ORF">CAAN4_E15368</name>
</gene>
<evidence type="ECO:0000256" key="2">
    <source>
        <dbReference type="SAM" id="Phobius"/>
    </source>
</evidence>
<keyword evidence="2" id="KW-0472">Membrane</keyword>
<keyword evidence="5" id="KW-1185">Reference proteome</keyword>
<dbReference type="PANTHER" id="PTHR34814:SF1">
    <property type="entry name" value="NITROSOGUANIDINE RESISTANCE PROTEIN SNG1"/>
    <property type="match status" value="1"/>
</dbReference>